<gene>
    <name evidence="1" type="ORF">NDI76_07575</name>
</gene>
<organism evidence="1 2">
    <name type="scientific">Halogeometricum salsisoli</name>
    <dbReference type="NCBI Taxonomy" id="2950536"/>
    <lineage>
        <taxon>Archaea</taxon>
        <taxon>Methanobacteriati</taxon>
        <taxon>Methanobacteriota</taxon>
        <taxon>Stenosarchaea group</taxon>
        <taxon>Halobacteria</taxon>
        <taxon>Halobacteriales</taxon>
        <taxon>Haloferacaceae</taxon>
        <taxon>Halogeometricum</taxon>
    </lineage>
</organism>
<sequence>MTLSPSRRNLLRSLGAVTVAGVAGCSAPVVTGDRGLVLGEISVRNAHPDEHTVRVELERDGELVHETTVTVGGDGDVERIGVSWPSTPAVYTLQYVVFGPDEDPDIRTRTLTADDVHTEGRCAVAVITIGFPDDSHPYVTVGAPDSLSGNCPG</sequence>
<dbReference type="PROSITE" id="PS51257">
    <property type="entry name" value="PROKAR_LIPOPROTEIN"/>
    <property type="match status" value="1"/>
</dbReference>
<comment type="caution">
    <text evidence="1">The sequence shown here is derived from an EMBL/GenBank/DDBJ whole genome shotgun (WGS) entry which is preliminary data.</text>
</comment>
<accession>A0ABU2GER2</accession>
<dbReference type="PROSITE" id="PS51318">
    <property type="entry name" value="TAT"/>
    <property type="match status" value="1"/>
</dbReference>
<dbReference type="InterPro" id="IPR006311">
    <property type="entry name" value="TAT_signal"/>
</dbReference>
<dbReference type="EMBL" id="JAMQOP010000001">
    <property type="protein sequence ID" value="MDS0298598.1"/>
    <property type="molecule type" value="Genomic_DNA"/>
</dbReference>
<dbReference type="Proteomes" id="UP001257060">
    <property type="component" value="Unassembled WGS sequence"/>
</dbReference>
<keyword evidence="2" id="KW-1185">Reference proteome</keyword>
<evidence type="ECO:0000313" key="1">
    <source>
        <dbReference type="EMBL" id="MDS0298598.1"/>
    </source>
</evidence>
<reference evidence="1 2" key="1">
    <citation type="submission" date="2022-06" db="EMBL/GenBank/DDBJ databases">
        <title>Halogeometricum sp. a new haloarchaeum isolate from saline soil.</title>
        <authorList>
            <person name="Strakova D."/>
            <person name="Galisteo C."/>
            <person name="Sanchez-Porro C."/>
            <person name="Ventosa A."/>
        </authorList>
    </citation>
    <scope>NUCLEOTIDE SEQUENCE [LARGE SCALE GENOMIC DNA]</scope>
    <source>
        <strain evidence="1 2">S1BR25-6</strain>
    </source>
</reference>
<proteinExistence type="predicted"/>
<dbReference type="RefSeq" id="WP_310923398.1">
    <property type="nucleotide sequence ID" value="NZ_JAMQOP010000001.1"/>
</dbReference>
<name>A0ABU2GER2_9EURY</name>
<protein>
    <submittedName>
        <fullName evidence="1">Uncharacterized protein</fullName>
    </submittedName>
</protein>
<evidence type="ECO:0000313" key="2">
    <source>
        <dbReference type="Proteomes" id="UP001257060"/>
    </source>
</evidence>